<gene>
    <name evidence="1" type="ORF">L201_000836</name>
</gene>
<evidence type="ECO:0000313" key="1">
    <source>
        <dbReference type="EMBL" id="WWC85966.1"/>
    </source>
</evidence>
<dbReference type="Proteomes" id="UP001355207">
    <property type="component" value="Chromosome 1"/>
</dbReference>
<accession>A0AAX4JKN4</accession>
<organism evidence="1 2">
    <name type="scientific">Kwoniella dendrophila CBS 6074</name>
    <dbReference type="NCBI Taxonomy" id="1295534"/>
    <lineage>
        <taxon>Eukaryota</taxon>
        <taxon>Fungi</taxon>
        <taxon>Dikarya</taxon>
        <taxon>Basidiomycota</taxon>
        <taxon>Agaricomycotina</taxon>
        <taxon>Tremellomycetes</taxon>
        <taxon>Tremellales</taxon>
        <taxon>Cryptococcaceae</taxon>
        <taxon>Kwoniella</taxon>
    </lineage>
</organism>
<dbReference type="RefSeq" id="XP_066072729.1">
    <property type="nucleotide sequence ID" value="XM_066216632.1"/>
</dbReference>
<sequence>MSWLSSLSLNFSRAAQPIFVSQTPDYYPDMTADGEVVVYDDMYNDASASTILISSDQIHFMVDPYPLKKGSTVLCGMLSDPSLTPSLIPLDIHSGDLRVFLSLLDFGEPVQPTTTEGWQRLLEISDKYECAGLRTKIRDLARVKAFQNPWESFGLASQLEDEALATDAIKLMNGDNAHHDI</sequence>
<reference evidence="1 2" key="1">
    <citation type="submission" date="2024-01" db="EMBL/GenBank/DDBJ databases">
        <title>Comparative genomics of Cryptococcus and Kwoniella reveals pathogenesis evolution and contrasting modes of karyotype evolution via chromosome fusion or intercentromeric recombination.</title>
        <authorList>
            <person name="Coelho M.A."/>
            <person name="David-Palma M."/>
            <person name="Shea T."/>
            <person name="Bowers K."/>
            <person name="McGinley-Smith S."/>
            <person name="Mohammad A.W."/>
            <person name="Gnirke A."/>
            <person name="Yurkov A.M."/>
            <person name="Nowrousian M."/>
            <person name="Sun S."/>
            <person name="Cuomo C.A."/>
            <person name="Heitman J."/>
        </authorList>
    </citation>
    <scope>NUCLEOTIDE SEQUENCE [LARGE SCALE GENOMIC DNA]</scope>
    <source>
        <strain evidence="1 2">CBS 6074</strain>
    </source>
</reference>
<dbReference type="AlphaFoldDB" id="A0AAX4JKN4"/>
<proteinExistence type="predicted"/>
<evidence type="ECO:0000313" key="2">
    <source>
        <dbReference type="Proteomes" id="UP001355207"/>
    </source>
</evidence>
<dbReference type="EMBL" id="CP144098">
    <property type="protein sequence ID" value="WWC85966.1"/>
    <property type="molecule type" value="Genomic_DNA"/>
</dbReference>
<keyword evidence="2" id="KW-1185">Reference proteome</keyword>
<protein>
    <submittedName>
        <fullName evidence="1">Uncharacterized protein</fullName>
    </submittedName>
</protein>
<name>A0AAX4JKN4_9TREE</name>
<dbReference type="GeneID" id="91091508"/>